<proteinExistence type="predicted"/>
<dbReference type="GO" id="GO:0005975">
    <property type="term" value="P:carbohydrate metabolic process"/>
    <property type="evidence" value="ECO:0007669"/>
    <property type="project" value="InterPro"/>
</dbReference>
<evidence type="ECO:0000313" key="2">
    <source>
        <dbReference type="Proteomes" id="UP000002431"/>
    </source>
</evidence>
<dbReference type="InterPro" id="IPR018763">
    <property type="entry name" value="DUF2334"/>
</dbReference>
<dbReference type="Pfam" id="PF10096">
    <property type="entry name" value="DUF2334"/>
    <property type="match status" value="1"/>
</dbReference>
<keyword evidence="2" id="KW-1185">Reference proteome</keyword>
<protein>
    <submittedName>
        <fullName evidence="1">Uncharacterized protein</fullName>
    </submittedName>
</protein>
<dbReference type="EMBL" id="CP000359">
    <property type="protein sequence ID" value="ABF46052.1"/>
    <property type="molecule type" value="Genomic_DNA"/>
</dbReference>
<gene>
    <name evidence="1" type="ordered locus">Dgeo_1757</name>
</gene>
<dbReference type="InterPro" id="IPR011330">
    <property type="entry name" value="Glyco_hydro/deAcase_b/a-brl"/>
</dbReference>
<evidence type="ECO:0000313" key="1">
    <source>
        <dbReference type="EMBL" id="ABF46052.1"/>
    </source>
</evidence>
<dbReference type="KEGG" id="dge:Dgeo_1757"/>
<name>Q1IXI2_DEIGD</name>
<accession>Q1IXI2</accession>
<dbReference type="HOGENOM" id="CLU_026765_0_0_0"/>
<organism evidence="1 2">
    <name type="scientific">Deinococcus geothermalis (strain DSM 11300 / CIP 105573 / AG-3a)</name>
    <dbReference type="NCBI Taxonomy" id="319795"/>
    <lineage>
        <taxon>Bacteria</taxon>
        <taxon>Thermotogati</taxon>
        <taxon>Deinococcota</taxon>
        <taxon>Deinococci</taxon>
        <taxon>Deinococcales</taxon>
        <taxon>Deinococcaceae</taxon>
        <taxon>Deinococcus</taxon>
    </lineage>
</organism>
<dbReference type="PROSITE" id="PS51257">
    <property type="entry name" value="PROKAR_LIPOPROTEIN"/>
    <property type="match status" value="1"/>
</dbReference>
<dbReference type="STRING" id="319795.Dgeo_1757"/>
<sequence>MKRFSAGRRPPVRRSAVWLGFLTVTLGLTLSACGGSGDTPPATSADTRVTPLPGAVQLDWHRQVPLPFAHRQPIDPAQLLPPLADLALETPETLTNAPRRTVRVYYSDPLPASSPYRDGGSFHALMLRNLLGQYANVDVELRPISQYQAGAALSSRRTFYIGTVYDEPIPAAFLDDVKAGAPVTWIGYNLWELGSGLEGLGLSYRKLHTALTPEQIAATFTTVEYKNYAYHKYPAPMEINEVAADPARTRTLALARDAAGDRIPYLVQSGNFYYVADNPFQYITPTDRYLVMADSLGTMLGDTSAATCRKQAILRLEDISPTGNPEGLRTMLDVIQDLRIPFALTVIPEAYYQGVKYDWKANGGELLQLYRAAALGGAVIQHGYTHNYHGLKTPEGDSGDAWEFWDKEAERPLAALTPEAAESRVQAGRQILLGLGVRPQTWTTPHYEADTPLYPVFNRVYPSALERRMYQVDGVRAGQFFPYPVRDAYGTLVLPENLGNIQEGYLADAVLEAAEANRNLACPYASLFVHPYLVESDYTGPDRLSKADFRKLITDIQAKGYTFVNPLNLTLRVLP</sequence>
<dbReference type="Gene3D" id="3.20.20.370">
    <property type="entry name" value="Glycoside hydrolase/deacetylase"/>
    <property type="match status" value="1"/>
</dbReference>
<dbReference type="SUPFAM" id="SSF88713">
    <property type="entry name" value="Glycoside hydrolase/deacetylase"/>
    <property type="match status" value="1"/>
</dbReference>
<dbReference type="AlphaFoldDB" id="Q1IXI2"/>
<dbReference type="eggNOG" id="COG5298">
    <property type="taxonomic scope" value="Bacteria"/>
</dbReference>
<dbReference type="RefSeq" id="WP_011530883.1">
    <property type="nucleotide sequence ID" value="NC_008025.1"/>
</dbReference>
<reference evidence="1" key="1">
    <citation type="submission" date="2006-04" db="EMBL/GenBank/DDBJ databases">
        <title>Complete sequence of chromosome of Deinococcus geothermalis DSM 11300.</title>
        <authorList>
            <consortium name="US DOE Joint Genome Institute"/>
            <person name="Copeland A."/>
            <person name="Lucas S."/>
            <person name="Lapidus A."/>
            <person name="Barry K."/>
            <person name="Detter J.C."/>
            <person name="Glavina del Rio T."/>
            <person name="Hammon N."/>
            <person name="Israni S."/>
            <person name="Dalin E."/>
            <person name="Tice H."/>
            <person name="Pitluck S."/>
            <person name="Brettin T."/>
            <person name="Bruce D."/>
            <person name="Han C."/>
            <person name="Tapia R."/>
            <person name="Saunders E."/>
            <person name="Gilna P."/>
            <person name="Schmutz J."/>
            <person name="Larimer F."/>
            <person name="Land M."/>
            <person name="Hauser L."/>
            <person name="Kyrpides N."/>
            <person name="Kim E."/>
            <person name="Daly M.J."/>
            <person name="Fredrickson J.K."/>
            <person name="Makarova K.S."/>
            <person name="Gaidamakova E.K."/>
            <person name="Zhai M."/>
            <person name="Richardson P."/>
        </authorList>
    </citation>
    <scope>NUCLEOTIDE SEQUENCE</scope>
    <source>
        <strain evidence="1">DSM 11300</strain>
    </source>
</reference>
<dbReference type="Proteomes" id="UP000002431">
    <property type="component" value="Chromosome"/>
</dbReference>
<dbReference type="CDD" id="cd10923">
    <property type="entry name" value="CE4_COG5298"/>
    <property type="match status" value="1"/>
</dbReference>